<dbReference type="GO" id="GO:0009103">
    <property type="term" value="P:lipopolysaccharide biosynthetic process"/>
    <property type="evidence" value="ECO:0007669"/>
    <property type="project" value="TreeGrafter"/>
</dbReference>
<gene>
    <name evidence="3" type="ORF">BJN34_20245</name>
</gene>
<dbReference type="SUPFAM" id="SSF53756">
    <property type="entry name" value="UDP-Glycosyltransferase/glycogen phosphorylase"/>
    <property type="match status" value="1"/>
</dbReference>
<dbReference type="Proteomes" id="UP000189627">
    <property type="component" value="Chromosome 2"/>
</dbReference>
<dbReference type="PANTHER" id="PTHR46401:SF2">
    <property type="entry name" value="GLYCOSYLTRANSFERASE WBBK-RELATED"/>
    <property type="match status" value="1"/>
</dbReference>
<dbReference type="KEGG" id="cuh:BJN34_20245"/>
<protein>
    <submittedName>
        <fullName evidence="3">Glycosyl transferase</fullName>
    </submittedName>
</protein>
<reference evidence="4" key="1">
    <citation type="submission" date="2017-02" db="EMBL/GenBank/DDBJ databases">
        <title>Complete genome sequence of Cupriavidus necator strain NH9, a 3-chlorobenzoate degrader.</title>
        <authorList>
            <person name="Moriuchi R."/>
            <person name="Dohra H."/>
            <person name="Ogawa N."/>
        </authorList>
    </citation>
    <scope>NUCLEOTIDE SEQUENCE [LARGE SCALE GENOMIC DNA]</scope>
    <source>
        <strain evidence="4">NH9</strain>
    </source>
</reference>
<dbReference type="Pfam" id="PF13692">
    <property type="entry name" value="Glyco_trans_1_4"/>
    <property type="match status" value="1"/>
</dbReference>
<dbReference type="EMBL" id="CP017758">
    <property type="protein sequence ID" value="AQV96209.1"/>
    <property type="molecule type" value="Genomic_DNA"/>
</dbReference>
<keyword evidence="1 3" id="KW-0808">Transferase</keyword>
<dbReference type="OrthoDB" id="433681at2"/>
<evidence type="ECO:0000313" key="4">
    <source>
        <dbReference type="Proteomes" id="UP000189627"/>
    </source>
</evidence>
<proteinExistence type="predicted"/>
<dbReference type="InterPro" id="IPR028098">
    <property type="entry name" value="Glyco_trans_4-like_N"/>
</dbReference>
<dbReference type="PANTHER" id="PTHR46401">
    <property type="entry name" value="GLYCOSYLTRANSFERASE WBBK-RELATED"/>
    <property type="match status" value="1"/>
</dbReference>
<evidence type="ECO:0000259" key="2">
    <source>
        <dbReference type="Pfam" id="PF13439"/>
    </source>
</evidence>
<dbReference type="AlphaFoldDB" id="A0A1U9UUG5"/>
<organism evidence="3 4">
    <name type="scientific">Cupriavidus necator</name>
    <name type="common">Alcaligenes eutrophus</name>
    <name type="synonym">Ralstonia eutropha</name>
    <dbReference type="NCBI Taxonomy" id="106590"/>
    <lineage>
        <taxon>Bacteria</taxon>
        <taxon>Pseudomonadati</taxon>
        <taxon>Pseudomonadota</taxon>
        <taxon>Betaproteobacteria</taxon>
        <taxon>Burkholderiales</taxon>
        <taxon>Burkholderiaceae</taxon>
        <taxon>Cupriavidus</taxon>
    </lineage>
</organism>
<sequence>MKLILFGHPSFFGSHSMDRFAAMIAEGMRARGHDAQLWTPAAMLVRLSARRGLRKWLGYIDQYVIFPALAWWRLRRAGHDALLVLTDHSLGMWMWMLHRRPHVIHCHDFIAQRTLAGEFTERRLSFSGRIYQSLIMRGISLGRNFIAVSDKTAQDLLRLYPEPAPLVQVVHNGLNYPFCPLEPRVAVRRLQAAGIEDVSPGMLVHVGGNQWYKNREGVLALYEAYCEACCGETGAPRPLWMIGPAPTPAMCEIADSAQRLGGKVRFLHGMSTDAVHAVYALAAALLFPSLEEGFGWPVIEAMACGIPVLTTARAPMEDIGGGLALLVEPMTPGHAHAWARRNVGVLLDLLSWPEARLGKLSADSLSWARHFSADRALDQYEAIYLAALAPGSTGKASGQSRRIARNMES</sequence>
<dbReference type="GO" id="GO:0016757">
    <property type="term" value="F:glycosyltransferase activity"/>
    <property type="evidence" value="ECO:0007669"/>
    <property type="project" value="TreeGrafter"/>
</dbReference>
<feature type="domain" description="Glycosyltransferase subfamily 4-like N-terminal" evidence="2">
    <location>
        <begin position="19"/>
        <end position="175"/>
    </location>
</feature>
<evidence type="ECO:0000256" key="1">
    <source>
        <dbReference type="ARBA" id="ARBA00022679"/>
    </source>
</evidence>
<accession>A0A1U9UUG5</accession>
<name>A0A1U9UUG5_CUPNE</name>
<dbReference type="Pfam" id="PF13439">
    <property type="entry name" value="Glyco_transf_4"/>
    <property type="match status" value="1"/>
</dbReference>
<dbReference type="Gene3D" id="3.40.50.2000">
    <property type="entry name" value="Glycogen Phosphorylase B"/>
    <property type="match status" value="2"/>
</dbReference>
<dbReference type="RefSeq" id="WP_078198692.1">
    <property type="nucleotide sequence ID" value="NZ_CP017758.1"/>
</dbReference>
<evidence type="ECO:0000313" key="3">
    <source>
        <dbReference type="EMBL" id="AQV96209.1"/>
    </source>
</evidence>